<evidence type="ECO:0000259" key="4">
    <source>
        <dbReference type="PROSITE" id="PS50111"/>
    </source>
</evidence>
<dbReference type="PANTHER" id="PTHR32089">
    <property type="entry name" value="METHYL-ACCEPTING CHEMOTAXIS PROTEIN MCPB"/>
    <property type="match status" value="1"/>
</dbReference>
<organism evidence="5 6">
    <name type="scientific">Helicobacter apodemus</name>
    <dbReference type="NCBI Taxonomy" id="135569"/>
    <lineage>
        <taxon>Bacteria</taxon>
        <taxon>Pseudomonadati</taxon>
        <taxon>Campylobacterota</taxon>
        <taxon>Epsilonproteobacteria</taxon>
        <taxon>Campylobacterales</taxon>
        <taxon>Helicobacteraceae</taxon>
        <taxon>Helicobacter</taxon>
    </lineage>
</organism>
<dbReference type="Gene3D" id="1.10.287.950">
    <property type="entry name" value="Methyl-accepting chemotaxis protein"/>
    <property type="match status" value="1"/>
</dbReference>
<dbReference type="InterPro" id="IPR004090">
    <property type="entry name" value="Chemotax_Me-accpt_rcpt"/>
</dbReference>
<proteinExistence type="inferred from homology"/>
<dbReference type="SUPFAM" id="SSF58104">
    <property type="entry name" value="Methyl-accepting chemotaxis protein (MCP) signaling domain"/>
    <property type="match status" value="1"/>
</dbReference>
<accession>A0A2U8FG34</accession>
<protein>
    <submittedName>
        <fullName evidence="5">Chemotaxis protein</fullName>
    </submittedName>
</protein>
<dbReference type="PRINTS" id="PR00260">
    <property type="entry name" value="CHEMTRNSDUCR"/>
</dbReference>
<dbReference type="KEGG" id="had:CDV25_06370"/>
<evidence type="ECO:0000256" key="1">
    <source>
        <dbReference type="ARBA" id="ARBA00023224"/>
    </source>
</evidence>
<feature type="domain" description="Methyl-accepting transducer" evidence="4">
    <location>
        <begin position="1"/>
        <end position="119"/>
    </location>
</feature>
<dbReference type="GO" id="GO:0006935">
    <property type="term" value="P:chemotaxis"/>
    <property type="evidence" value="ECO:0007669"/>
    <property type="project" value="InterPro"/>
</dbReference>
<evidence type="ECO:0000313" key="5">
    <source>
        <dbReference type="EMBL" id="AWI34425.1"/>
    </source>
</evidence>
<evidence type="ECO:0000313" key="6">
    <source>
        <dbReference type="Proteomes" id="UP000244890"/>
    </source>
</evidence>
<dbReference type="Pfam" id="PF00015">
    <property type="entry name" value="MCPsignal"/>
    <property type="match status" value="1"/>
</dbReference>
<dbReference type="SMART" id="SM00283">
    <property type="entry name" value="MA"/>
    <property type="match status" value="1"/>
</dbReference>
<dbReference type="InterPro" id="IPR004089">
    <property type="entry name" value="MCPsignal_dom"/>
</dbReference>
<reference evidence="5 6" key="1">
    <citation type="submission" date="2017-06" db="EMBL/GenBank/DDBJ databases">
        <title>Complete genome of Helicobacter apodemus.</title>
        <authorList>
            <person name="Cho S."/>
        </authorList>
    </citation>
    <scope>NUCLEOTIDE SEQUENCE [LARGE SCALE GENOMIC DNA]</scope>
    <source>
        <strain evidence="6">SNUVETPUB-15-01</strain>
    </source>
</reference>
<dbReference type="GO" id="GO:0004888">
    <property type="term" value="F:transmembrane signaling receptor activity"/>
    <property type="evidence" value="ECO:0007669"/>
    <property type="project" value="InterPro"/>
</dbReference>
<comment type="similarity">
    <text evidence="2">Belongs to the methyl-accepting chemotaxis (MCP) protein family.</text>
</comment>
<dbReference type="PANTHER" id="PTHR32089:SF112">
    <property type="entry name" value="LYSOZYME-LIKE PROTEIN-RELATED"/>
    <property type="match status" value="1"/>
</dbReference>
<evidence type="ECO:0000256" key="3">
    <source>
        <dbReference type="PROSITE-ProRule" id="PRU00284"/>
    </source>
</evidence>
<dbReference type="GO" id="GO:0016020">
    <property type="term" value="C:membrane"/>
    <property type="evidence" value="ECO:0007669"/>
    <property type="project" value="InterPro"/>
</dbReference>
<sequence>MKNIVSVIKDIADQTNLLALNAAIEAARAGEHGRGFAVVADEVRKLAERTGKSLNEIEANVNVLVQGINDMSESIKEQTEGISQINEAINQLEGVTQNNVEIVNDTNSVTQNVNAIAQEILEDVNKKKF</sequence>
<gene>
    <name evidence="5" type="ORF">CDV25_06370</name>
</gene>
<dbReference type="PROSITE" id="PS50111">
    <property type="entry name" value="CHEMOTAXIS_TRANSDUC_2"/>
    <property type="match status" value="1"/>
</dbReference>
<dbReference type="AlphaFoldDB" id="A0A2U8FG34"/>
<keyword evidence="1 3" id="KW-0807">Transducer</keyword>
<dbReference type="Proteomes" id="UP000244890">
    <property type="component" value="Chromosome"/>
</dbReference>
<evidence type="ECO:0000256" key="2">
    <source>
        <dbReference type="ARBA" id="ARBA00029447"/>
    </source>
</evidence>
<name>A0A2U8FG34_9HELI</name>
<dbReference type="GO" id="GO:0007165">
    <property type="term" value="P:signal transduction"/>
    <property type="evidence" value="ECO:0007669"/>
    <property type="project" value="UniProtKB-KW"/>
</dbReference>
<dbReference type="EMBL" id="CP021886">
    <property type="protein sequence ID" value="AWI34425.1"/>
    <property type="molecule type" value="Genomic_DNA"/>
</dbReference>